<proteinExistence type="predicted"/>
<evidence type="ECO:0000313" key="5">
    <source>
        <dbReference type="Proteomes" id="UP000580718"/>
    </source>
</evidence>
<feature type="domain" description="Transcriptional repressor PaaX-like central Cas2-like" evidence="3">
    <location>
        <begin position="122"/>
        <end position="182"/>
    </location>
</feature>
<dbReference type="EMBL" id="JACIBU010000001">
    <property type="protein sequence ID" value="MBB3674785.1"/>
    <property type="molecule type" value="Genomic_DNA"/>
</dbReference>
<feature type="domain" description="Transcriptional repressor PaaX-like N-terminal" evidence="2">
    <location>
        <begin position="31"/>
        <end position="97"/>
    </location>
</feature>
<reference evidence="4 5" key="1">
    <citation type="submission" date="2020-08" db="EMBL/GenBank/DDBJ databases">
        <title>Sequencing the genomes of 1000 actinobacteria strains.</title>
        <authorList>
            <person name="Klenk H.-P."/>
        </authorList>
    </citation>
    <scope>NUCLEOTIDE SEQUENCE [LARGE SCALE GENOMIC DNA]</scope>
    <source>
        <strain evidence="4 5">DSM 16678</strain>
    </source>
</reference>
<dbReference type="InterPro" id="IPR048846">
    <property type="entry name" value="PaaX-like_central"/>
</dbReference>
<gene>
    <name evidence="4" type="ORF">FHX36_000520</name>
</gene>
<dbReference type="Pfam" id="PF07848">
    <property type="entry name" value="PaaX"/>
    <property type="match status" value="1"/>
</dbReference>
<dbReference type="Gene3D" id="3.30.70.2650">
    <property type="match status" value="1"/>
</dbReference>
<dbReference type="Pfam" id="PF20803">
    <property type="entry name" value="PaaX_M"/>
    <property type="match status" value="1"/>
</dbReference>
<dbReference type="InterPro" id="IPR036388">
    <property type="entry name" value="WH-like_DNA-bd_sf"/>
</dbReference>
<dbReference type="Proteomes" id="UP000580718">
    <property type="component" value="Unassembled WGS sequence"/>
</dbReference>
<dbReference type="InterPro" id="IPR036390">
    <property type="entry name" value="WH_DNA-bd_sf"/>
</dbReference>
<dbReference type="RefSeq" id="WP_183513467.1">
    <property type="nucleotide sequence ID" value="NZ_JACIBU010000001.1"/>
</dbReference>
<name>A0A839XW26_9ACTN</name>
<dbReference type="PIRSF" id="PIRSF020623">
    <property type="entry name" value="PaaX"/>
    <property type="match status" value="1"/>
</dbReference>
<dbReference type="PANTHER" id="PTHR30319:SF1">
    <property type="entry name" value="TRANSCRIPTIONAL REPRESSOR PAAX"/>
    <property type="match status" value="1"/>
</dbReference>
<feature type="region of interest" description="Disordered" evidence="1">
    <location>
        <begin position="1"/>
        <end position="28"/>
    </location>
</feature>
<protein>
    <submittedName>
        <fullName evidence="4">Phenylacetic acid degradation operon negative regulatory protein</fullName>
    </submittedName>
</protein>
<evidence type="ECO:0000313" key="4">
    <source>
        <dbReference type="EMBL" id="MBB3674785.1"/>
    </source>
</evidence>
<dbReference type="PANTHER" id="PTHR30319">
    <property type="entry name" value="PHENYLACETIC ACID REGULATOR-RELATED TRANSCRIPTIONAL REPRESSOR"/>
    <property type="match status" value="1"/>
</dbReference>
<dbReference type="InterPro" id="IPR012906">
    <property type="entry name" value="PaaX-like_N"/>
</dbReference>
<dbReference type="SUPFAM" id="SSF46785">
    <property type="entry name" value="Winged helix' DNA-binding domain"/>
    <property type="match status" value="1"/>
</dbReference>
<evidence type="ECO:0000259" key="2">
    <source>
        <dbReference type="Pfam" id="PF07848"/>
    </source>
</evidence>
<comment type="caution">
    <text evidence="4">The sequence shown here is derived from an EMBL/GenBank/DDBJ whole genome shotgun (WGS) entry which is preliminary data.</text>
</comment>
<dbReference type="Gene3D" id="1.10.10.10">
    <property type="entry name" value="Winged helix-like DNA-binding domain superfamily/Winged helix DNA-binding domain"/>
    <property type="match status" value="1"/>
</dbReference>
<dbReference type="AlphaFoldDB" id="A0A839XW26"/>
<evidence type="ECO:0000259" key="3">
    <source>
        <dbReference type="Pfam" id="PF20803"/>
    </source>
</evidence>
<dbReference type="InterPro" id="IPR011965">
    <property type="entry name" value="PaaX_trns_reg"/>
</dbReference>
<accession>A0A839XW26</accession>
<evidence type="ECO:0000256" key="1">
    <source>
        <dbReference type="SAM" id="MobiDB-lite"/>
    </source>
</evidence>
<organism evidence="4 5">
    <name type="scientific">Modestobacter versicolor</name>
    <dbReference type="NCBI Taxonomy" id="429133"/>
    <lineage>
        <taxon>Bacteria</taxon>
        <taxon>Bacillati</taxon>
        <taxon>Actinomycetota</taxon>
        <taxon>Actinomycetes</taxon>
        <taxon>Geodermatophilales</taxon>
        <taxon>Geodermatophilaceae</taxon>
        <taxon>Modestobacter</taxon>
    </lineage>
</organism>
<sequence length="289" mass="30594">MSALAAEPDDPWPDLGADQGATPAAAPAHRPQTLLLSLLGSVVLDQELPPVPSAVLLDVLADLGVTEAAARATLKRMTQRGLLDRGQVGRSAQYTLTPLAERVLRRADERVSSPAPFAHPPGEWTLLSYSVPESRRDLRHKVRSRLTWAGFGGLRDGLWIAPGTVDVGAVLAPGELTEAADLADAFAARPLPGTDVDRLVRRAWDVAALRRAHLRFVADWSAPPRVTGSLAQRTLLGADWLLLLRTDPGLPAGQLGADDPAAASTALYTRVAAALQPAAAAALRRATSR</sequence>
<dbReference type="GO" id="GO:0006351">
    <property type="term" value="P:DNA-templated transcription"/>
    <property type="evidence" value="ECO:0007669"/>
    <property type="project" value="InterPro"/>
</dbReference>